<feature type="non-terminal residue" evidence="1">
    <location>
        <position position="1"/>
    </location>
</feature>
<protein>
    <submittedName>
        <fullName evidence="1">Uncharacterized protein</fullName>
    </submittedName>
</protein>
<organism evidence="1 2">
    <name type="scientific">Haematococcus lacustris</name>
    <name type="common">Green alga</name>
    <name type="synonym">Haematococcus pluvialis</name>
    <dbReference type="NCBI Taxonomy" id="44745"/>
    <lineage>
        <taxon>Eukaryota</taxon>
        <taxon>Viridiplantae</taxon>
        <taxon>Chlorophyta</taxon>
        <taxon>core chlorophytes</taxon>
        <taxon>Chlorophyceae</taxon>
        <taxon>CS clade</taxon>
        <taxon>Chlamydomonadales</taxon>
        <taxon>Haematococcaceae</taxon>
        <taxon>Haematococcus</taxon>
    </lineage>
</organism>
<dbReference type="Proteomes" id="UP000485058">
    <property type="component" value="Unassembled WGS sequence"/>
</dbReference>
<proteinExistence type="predicted"/>
<accession>A0A6A0AN83</accession>
<feature type="non-terminal residue" evidence="1">
    <location>
        <position position="42"/>
    </location>
</feature>
<dbReference type="AlphaFoldDB" id="A0A6A0AN83"/>
<name>A0A6A0AN83_HAELA</name>
<evidence type="ECO:0000313" key="2">
    <source>
        <dbReference type="Proteomes" id="UP000485058"/>
    </source>
</evidence>
<comment type="caution">
    <text evidence="1">The sequence shown here is derived from an EMBL/GenBank/DDBJ whole genome shotgun (WGS) entry which is preliminary data.</text>
</comment>
<evidence type="ECO:0000313" key="1">
    <source>
        <dbReference type="EMBL" id="GFH33344.1"/>
    </source>
</evidence>
<dbReference type="EMBL" id="BLLF01008367">
    <property type="protein sequence ID" value="GFH33344.1"/>
    <property type="molecule type" value="Genomic_DNA"/>
</dbReference>
<keyword evidence="2" id="KW-1185">Reference proteome</keyword>
<sequence length="42" mass="4822">QSKIRDLKARLKGYEEVERYLPLELLHKAGLLPAELPYPSVS</sequence>
<reference evidence="1 2" key="1">
    <citation type="submission" date="2020-02" db="EMBL/GenBank/DDBJ databases">
        <title>Draft genome sequence of Haematococcus lacustris strain NIES-144.</title>
        <authorList>
            <person name="Morimoto D."/>
            <person name="Nakagawa S."/>
            <person name="Yoshida T."/>
            <person name="Sawayama S."/>
        </authorList>
    </citation>
    <scope>NUCLEOTIDE SEQUENCE [LARGE SCALE GENOMIC DNA]</scope>
    <source>
        <strain evidence="1 2">NIES-144</strain>
    </source>
</reference>
<gene>
    <name evidence="1" type="ORF">HaLaN_32701</name>
</gene>